<accession>A0A5B0RWW7</accession>
<evidence type="ECO:0000313" key="1">
    <source>
        <dbReference type="EMBL" id="KAA1085375.1"/>
    </source>
</evidence>
<organism evidence="2 4">
    <name type="scientific">Puccinia graminis f. sp. tritici</name>
    <dbReference type="NCBI Taxonomy" id="56615"/>
    <lineage>
        <taxon>Eukaryota</taxon>
        <taxon>Fungi</taxon>
        <taxon>Dikarya</taxon>
        <taxon>Basidiomycota</taxon>
        <taxon>Pucciniomycotina</taxon>
        <taxon>Pucciniomycetes</taxon>
        <taxon>Pucciniales</taxon>
        <taxon>Pucciniaceae</taxon>
        <taxon>Puccinia</taxon>
    </lineage>
</organism>
<dbReference type="EMBL" id="VSWC01000106">
    <property type="protein sequence ID" value="KAA1085375.1"/>
    <property type="molecule type" value="Genomic_DNA"/>
</dbReference>
<evidence type="ECO:0000313" key="3">
    <source>
        <dbReference type="Proteomes" id="UP000324748"/>
    </source>
</evidence>
<protein>
    <submittedName>
        <fullName evidence="2">Uncharacterized protein</fullName>
    </submittedName>
</protein>
<dbReference type="EMBL" id="VDEP01000116">
    <property type="protein sequence ID" value="KAA1129922.1"/>
    <property type="molecule type" value="Genomic_DNA"/>
</dbReference>
<evidence type="ECO:0000313" key="2">
    <source>
        <dbReference type="EMBL" id="KAA1129922.1"/>
    </source>
</evidence>
<keyword evidence="3" id="KW-1185">Reference proteome</keyword>
<sequence length="120" mass="13324">MFTRVTTSLEFVHTLLSQPTPIGSDLVPISSCGHASPIRPAPPIEHHAPNLLFQKFAGATAQREIKQVWLDSIRSVVSLWKDDRCELLRTAQHVIIIQKSTRALSKSSDPQVQFAHGGYL</sequence>
<gene>
    <name evidence="1" type="ORF">PGT21_005007</name>
    <name evidence="2" type="ORF">PGTUg99_003356</name>
</gene>
<dbReference type="AlphaFoldDB" id="A0A5B0RWW7"/>
<evidence type="ECO:0000313" key="4">
    <source>
        <dbReference type="Proteomes" id="UP000325313"/>
    </source>
</evidence>
<proteinExistence type="predicted"/>
<name>A0A5B0RWW7_PUCGR</name>
<reference evidence="3 4" key="1">
    <citation type="submission" date="2019-05" db="EMBL/GenBank/DDBJ databases">
        <title>Emergence of the Ug99 lineage of the wheat stem rust pathogen through somatic hybridization.</title>
        <authorList>
            <person name="Li F."/>
            <person name="Upadhyaya N.M."/>
            <person name="Sperschneider J."/>
            <person name="Matny O."/>
            <person name="Nguyen-Phuc H."/>
            <person name="Mago R."/>
            <person name="Raley C."/>
            <person name="Miller M.E."/>
            <person name="Silverstein K.A.T."/>
            <person name="Henningsen E."/>
            <person name="Hirsch C.D."/>
            <person name="Visser B."/>
            <person name="Pretorius Z.A."/>
            <person name="Steffenson B.J."/>
            <person name="Schwessinger B."/>
            <person name="Dodds P.N."/>
            <person name="Figueroa M."/>
        </authorList>
    </citation>
    <scope>NUCLEOTIDE SEQUENCE [LARGE SCALE GENOMIC DNA]</scope>
    <source>
        <strain evidence="1">21-0</strain>
        <strain evidence="2 4">Ug99</strain>
    </source>
</reference>
<dbReference type="Proteomes" id="UP000324748">
    <property type="component" value="Unassembled WGS sequence"/>
</dbReference>
<comment type="caution">
    <text evidence="2">The sequence shown here is derived from an EMBL/GenBank/DDBJ whole genome shotgun (WGS) entry which is preliminary data.</text>
</comment>
<dbReference type="Proteomes" id="UP000325313">
    <property type="component" value="Unassembled WGS sequence"/>
</dbReference>